<dbReference type="OrthoDB" id="7432442at2"/>
<evidence type="ECO:0000313" key="9">
    <source>
        <dbReference type="EMBL" id="OSM06140.1"/>
    </source>
</evidence>
<protein>
    <recommendedName>
        <fullName evidence="3 5">Regulatory protein RecX</fullName>
    </recommendedName>
</protein>
<dbReference type="Pfam" id="PF21981">
    <property type="entry name" value="RecX_HTH3"/>
    <property type="match status" value="1"/>
</dbReference>
<evidence type="ECO:0000256" key="1">
    <source>
        <dbReference type="ARBA" id="ARBA00004496"/>
    </source>
</evidence>
<evidence type="ECO:0000313" key="10">
    <source>
        <dbReference type="Proteomes" id="UP000194003"/>
    </source>
</evidence>
<feature type="domain" description="RecX second three-helical" evidence="6">
    <location>
        <begin position="52"/>
        <end position="92"/>
    </location>
</feature>
<evidence type="ECO:0000256" key="3">
    <source>
        <dbReference type="ARBA" id="ARBA00018111"/>
    </source>
</evidence>
<comment type="subcellular location">
    <subcellularLocation>
        <location evidence="1 5">Cytoplasm</location>
    </subcellularLocation>
</comment>
<reference evidence="9 10" key="1">
    <citation type="journal article" date="2016" name="BMC Genomics">
        <title>Combined genomic and structural analyses of a cultured magnetotactic bacterium reveals its niche adaptation to a dynamic environment.</title>
        <authorList>
            <person name="Araujo A.C."/>
            <person name="Morillo V."/>
            <person name="Cypriano J."/>
            <person name="Teixeira L.C."/>
            <person name="Leao P."/>
            <person name="Lyra S."/>
            <person name="Almeida L.G."/>
            <person name="Bazylinski D.A."/>
            <person name="Vasconcellos A.T."/>
            <person name="Abreu F."/>
            <person name="Lins U."/>
        </authorList>
    </citation>
    <scope>NUCLEOTIDE SEQUENCE [LARGE SCALE GENOMIC DNA]</scope>
    <source>
        <strain evidence="9 10">IT-1</strain>
    </source>
</reference>
<dbReference type="PANTHER" id="PTHR33602:SF1">
    <property type="entry name" value="REGULATORY PROTEIN RECX FAMILY PROTEIN"/>
    <property type="match status" value="1"/>
</dbReference>
<dbReference type="Proteomes" id="UP000194003">
    <property type="component" value="Unassembled WGS sequence"/>
</dbReference>
<dbReference type="InterPro" id="IPR053925">
    <property type="entry name" value="RecX_HTH_3rd"/>
</dbReference>
<evidence type="ECO:0000256" key="4">
    <source>
        <dbReference type="ARBA" id="ARBA00022490"/>
    </source>
</evidence>
<feature type="domain" description="RecX first three-helical" evidence="8">
    <location>
        <begin position="7"/>
        <end position="45"/>
    </location>
</feature>
<keyword evidence="10" id="KW-1185">Reference proteome</keyword>
<dbReference type="HAMAP" id="MF_01114">
    <property type="entry name" value="RecX"/>
    <property type="match status" value="1"/>
</dbReference>
<evidence type="ECO:0000259" key="7">
    <source>
        <dbReference type="Pfam" id="PF21981"/>
    </source>
</evidence>
<dbReference type="STRING" id="1434232.MAIT1_01101"/>
<dbReference type="PANTHER" id="PTHR33602">
    <property type="entry name" value="REGULATORY PROTEIN RECX FAMILY PROTEIN"/>
    <property type="match status" value="1"/>
</dbReference>
<proteinExistence type="inferred from homology"/>
<comment type="similarity">
    <text evidence="2 5">Belongs to the RecX family.</text>
</comment>
<dbReference type="GO" id="GO:0005737">
    <property type="term" value="C:cytoplasm"/>
    <property type="evidence" value="ECO:0007669"/>
    <property type="project" value="UniProtKB-SubCell"/>
</dbReference>
<dbReference type="AlphaFoldDB" id="A0A1Y2K9L0"/>
<comment type="function">
    <text evidence="5">Modulates RecA activity.</text>
</comment>
<feature type="domain" description="RecX third three-helical" evidence="7">
    <location>
        <begin position="105"/>
        <end position="147"/>
    </location>
</feature>
<evidence type="ECO:0000259" key="8">
    <source>
        <dbReference type="Pfam" id="PF21982"/>
    </source>
</evidence>
<keyword evidence="4 5" id="KW-0963">Cytoplasm</keyword>
<comment type="caution">
    <text evidence="9">The sequence shown here is derived from an EMBL/GenBank/DDBJ whole genome shotgun (WGS) entry which is preliminary data.</text>
</comment>
<dbReference type="InterPro" id="IPR053924">
    <property type="entry name" value="RecX_HTH_2nd"/>
</dbReference>
<dbReference type="InterPro" id="IPR053926">
    <property type="entry name" value="RecX_HTH_1st"/>
</dbReference>
<evidence type="ECO:0000256" key="5">
    <source>
        <dbReference type="HAMAP-Rule" id="MF_01114"/>
    </source>
</evidence>
<dbReference type="Gene3D" id="1.10.10.10">
    <property type="entry name" value="Winged helix-like DNA-binding domain superfamily/Winged helix DNA-binding domain"/>
    <property type="match status" value="3"/>
</dbReference>
<evidence type="ECO:0000256" key="2">
    <source>
        <dbReference type="ARBA" id="ARBA00009695"/>
    </source>
</evidence>
<dbReference type="InterPro" id="IPR036388">
    <property type="entry name" value="WH-like_DNA-bd_sf"/>
</dbReference>
<dbReference type="Pfam" id="PF02631">
    <property type="entry name" value="RecX_HTH2"/>
    <property type="match status" value="1"/>
</dbReference>
<evidence type="ECO:0000259" key="6">
    <source>
        <dbReference type="Pfam" id="PF02631"/>
    </source>
</evidence>
<dbReference type="InterPro" id="IPR003783">
    <property type="entry name" value="Regulatory_RecX"/>
</dbReference>
<dbReference type="GO" id="GO:0006282">
    <property type="term" value="P:regulation of DNA repair"/>
    <property type="evidence" value="ECO:0007669"/>
    <property type="project" value="UniProtKB-UniRule"/>
</dbReference>
<name>A0A1Y2K9L0_9PROT</name>
<dbReference type="RefSeq" id="WP_158089326.1">
    <property type="nucleotide sequence ID" value="NZ_LVJN01000016.1"/>
</dbReference>
<organism evidence="9 10">
    <name type="scientific">Magnetofaba australis IT-1</name>
    <dbReference type="NCBI Taxonomy" id="1434232"/>
    <lineage>
        <taxon>Bacteria</taxon>
        <taxon>Pseudomonadati</taxon>
        <taxon>Pseudomonadota</taxon>
        <taxon>Magnetococcia</taxon>
        <taxon>Magnetococcales</taxon>
        <taxon>Magnetococcaceae</taxon>
        <taxon>Magnetofaba</taxon>
    </lineage>
</organism>
<accession>A0A1Y2K9L0</accession>
<gene>
    <name evidence="5" type="primary">recX</name>
    <name evidence="9" type="ORF">MAIT1_01101</name>
</gene>
<dbReference type="Pfam" id="PF21982">
    <property type="entry name" value="RecX_HTH1"/>
    <property type="match status" value="1"/>
</dbReference>
<sequence length="149" mass="16998">MDAAEVYDQALRWLTRRDYGARELVSRLKQNGASHQDAESALARCQELGYQDDARYAAMMVKSRLGRGQGAQRIRQELRAKGVADGVIDLALDEALERPENDPREQALQALIKRFGEASTTDRREIKRRYDFLLRRGFDSETIRSVLGL</sequence>
<dbReference type="EMBL" id="LVJN01000016">
    <property type="protein sequence ID" value="OSM06140.1"/>
    <property type="molecule type" value="Genomic_DNA"/>
</dbReference>